<evidence type="ECO:0000256" key="1">
    <source>
        <dbReference type="ARBA" id="ARBA00004613"/>
    </source>
</evidence>
<dbReference type="EMBL" id="JAANCM010000007">
    <property type="protein sequence ID" value="NHT77092.1"/>
    <property type="molecule type" value="Genomic_DNA"/>
</dbReference>
<reference evidence="4" key="1">
    <citation type="submission" date="2020-03" db="EMBL/GenBank/DDBJ databases">
        <title>Ferranicluibacter endophyticum gen. nov., sp. nov., a new genus isolated from Rubus ulmifolius Schott. stem.</title>
        <authorList>
            <person name="Roca-Couso R."/>
            <person name="Flores-Felix J.D."/>
            <person name="Igual J.M."/>
            <person name="Rivas R."/>
        </authorList>
    </citation>
    <scope>NUCLEOTIDE SEQUENCE</scope>
    <source>
        <strain evidence="4">CRRU44</strain>
    </source>
</reference>
<feature type="signal peptide" evidence="3">
    <location>
        <begin position="1"/>
        <end position="37"/>
    </location>
</feature>
<evidence type="ECO:0000256" key="3">
    <source>
        <dbReference type="SAM" id="SignalP"/>
    </source>
</evidence>
<gene>
    <name evidence="4" type="ORF">G8E10_15350</name>
</gene>
<sequence>MVTSTSSRFGLSAQTALPTILAIAFAATLTSTGPSLAQSSTVETIKSETRKLIAPITSKTDERLEEVAKFDHQVTGVTVSEDNRIFVNFPRWSEDVPVSVAEVMRDGTIKPYPNDEWNAWRNARMSEVTPGDHFVSVQSVVADGKGSLWVVDPAAPNTEKTVKDGPKLVQIDLKTNSVKKVYPFAADVAGPASYMNDVRLSPDGKFAYLTDSGVPGGLVVVDLNAGKAWRVLSDDATTQMEKDAVVMTDGKPLKRPDGRQPMFNADGLALSNDGATLYWQAVTAKTMYRIDASLLQQAGTNPDAAKGKAEKFATTEPVDGLWTGKDDSIYLSAVGADAVKLLKQDGKIETVLTDSRLRWPDTFSQGPDGFIYVTASHIQDSPWFHPSGWANKDFTLFRFRPE</sequence>
<dbReference type="AlphaFoldDB" id="A0AA43ZHR8"/>
<dbReference type="Pfam" id="PF03022">
    <property type="entry name" value="MRJP"/>
    <property type="match status" value="1"/>
</dbReference>
<name>A0AA43ZHR8_9HYPH</name>
<dbReference type="Gene3D" id="2.120.10.30">
    <property type="entry name" value="TolB, C-terminal domain"/>
    <property type="match status" value="1"/>
</dbReference>
<proteinExistence type="predicted"/>
<evidence type="ECO:0000256" key="2">
    <source>
        <dbReference type="ARBA" id="ARBA00022525"/>
    </source>
</evidence>
<evidence type="ECO:0000313" key="4">
    <source>
        <dbReference type="EMBL" id="NHT77092.1"/>
    </source>
</evidence>
<dbReference type="SUPFAM" id="SSF101898">
    <property type="entry name" value="NHL repeat"/>
    <property type="match status" value="1"/>
</dbReference>
<dbReference type="PANTHER" id="PTHR10009">
    <property type="entry name" value="PROTEIN YELLOW-RELATED"/>
    <property type="match status" value="1"/>
</dbReference>
<dbReference type="InterPro" id="IPR017996">
    <property type="entry name" value="MRJP/yellow-related"/>
</dbReference>
<feature type="chain" id="PRO_5041460448" evidence="3">
    <location>
        <begin position="38"/>
        <end position="402"/>
    </location>
</feature>
<comment type="caution">
    <text evidence="4">The sequence shown here is derived from an EMBL/GenBank/DDBJ whole genome shotgun (WGS) entry which is preliminary data.</text>
</comment>
<evidence type="ECO:0000313" key="5">
    <source>
        <dbReference type="Proteomes" id="UP001155840"/>
    </source>
</evidence>
<comment type="subcellular location">
    <subcellularLocation>
        <location evidence="1">Secreted</location>
    </subcellularLocation>
</comment>
<accession>A0AA43ZHR8</accession>
<keyword evidence="3" id="KW-0732">Signal</keyword>
<protein>
    <submittedName>
        <fullName evidence="4">Gluconolactonase</fullName>
    </submittedName>
</protein>
<dbReference type="PANTHER" id="PTHR10009:SF18">
    <property type="entry name" value="PROTEIN YELLOW-LIKE PROTEIN"/>
    <property type="match status" value="1"/>
</dbReference>
<dbReference type="InterPro" id="IPR011042">
    <property type="entry name" value="6-blade_b-propeller_TolB-like"/>
</dbReference>
<dbReference type="Proteomes" id="UP001155840">
    <property type="component" value="Unassembled WGS sequence"/>
</dbReference>
<dbReference type="GO" id="GO:0005576">
    <property type="term" value="C:extracellular region"/>
    <property type="evidence" value="ECO:0007669"/>
    <property type="project" value="UniProtKB-SubCell"/>
</dbReference>
<organism evidence="4 5">
    <name type="scientific">Ferranicluibacter rubi</name>
    <dbReference type="NCBI Taxonomy" id="2715133"/>
    <lineage>
        <taxon>Bacteria</taxon>
        <taxon>Pseudomonadati</taxon>
        <taxon>Pseudomonadota</taxon>
        <taxon>Alphaproteobacteria</taxon>
        <taxon>Hyphomicrobiales</taxon>
        <taxon>Rhizobiaceae</taxon>
        <taxon>Ferranicluibacter</taxon>
    </lineage>
</organism>
<keyword evidence="2" id="KW-0964">Secreted</keyword>
<keyword evidence="5" id="KW-1185">Reference proteome</keyword>